<dbReference type="SUPFAM" id="SSF101898">
    <property type="entry name" value="NHL repeat"/>
    <property type="match status" value="1"/>
</dbReference>
<dbReference type="GO" id="GO:0008237">
    <property type="term" value="F:metallopeptidase activity"/>
    <property type="evidence" value="ECO:0007669"/>
    <property type="project" value="UniProtKB-KW"/>
</dbReference>
<accession>A0A1M6UEA7</accession>
<name>A0A1M6UEA7_9BACT</name>
<dbReference type="NCBIfam" id="TIGR04183">
    <property type="entry name" value="Por_Secre_tail"/>
    <property type="match status" value="1"/>
</dbReference>
<keyword evidence="2" id="KW-0645">Protease</keyword>
<dbReference type="Pfam" id="PF18962">
    <property type="entry name" value="Por_Secre_tail"/>
    <property type="match status" value="1"/>
</dbReference>
<dbReference type="EMBL" id="FRAW01000013">
    <property type="protein sequence ID" value="SHK67388.1"/>
    <property type="molecule type" value="Genomic_DNA"/>
</dbReference>
<keyword evidence="3" id="KW-1185">Reference proteome</keyword>
<evidence type="ECO:0000259" key="1">
    <source>
        <dbReference type="Pfam" id="PF18962"/>
    </source>
</evidence>
<dbReference type="InterPro" id="IPR028994">
    <property type="entry name" value="Integrin_alpha_N"/>
</dbReference>
<feature type="domain" description="Secretion system C-terminal sorting" evidence="1">
    <location>
        <begin position="1093"/>
        <end position="1164"/>
    </location>
</feature>
<dbReference type="AlphaFoldDB" id="A0A1M6UEA7"/>
<dbReference type="SUPFAM" id="SSF69318">
    <property type="entry name" value="Integrin alpha N-terminal domain"/>
    <property type="match status" value="1"/>
</dbReference>
<sequence length="1180" mass="128662">MKSGAFLFRNPIKKWVSESCAELAFFPKNRIVYGFLFCNFTFMKKHLFLLALLAFFTSSFAVDTLEIFALRVQFKQESPDNSLTTGTGRFDSDSDTSNANYSLDPSGHRASAAYWQKHFEFAKNYYKAVSNGNLVITARIFPSGEPYTVNHYIIDYNRTSKKKGEKTAEFDEARSRDYMNFIWDAVTEANRSNDTLDNPFKVPQPKSSNKKRAYMIIHAGASRLVDGGSMGTNNADTPGDFMDVYVVQDYWSYLDTADSERKCAKDIRGMILPGSTLDTLKTIMVTSETASQDGLNWGINGVIVNQIGRELGMPNTYDVVKGISRLGYFDLMDFAGYNAGNGFFPVLPSAWVRSYMGWAKVQTVYPPDSKSLTRNIVAAGSGEGTEIVKVPLAANEYLLIENRERSAGDSAKIAVSYVPASDVAAESDYEVVTKVYPVDSLYTAFEDSICDEKGKCVKNRKKLSGVIVDVSSFDAGLPASGIAVWKVNDWYLREALPYGVTNFWGGDTLRDHQYGLMLTEADGVLSIGKTFKNALGQDAYDYGSGADLIPHWRKGKNSPKDTVWSIKPSGYGNTKTTMGGHTGITVTAKKTKNAHMEKNANAFMGDSVFNFAASSIPVTISWASHALIPGSLFPKNVGLNASVRGAVALDYPEGMSVGAGEKLIVFGSEDGTLQAMSAFGQPLQESDTTVWTRALSLADSVDSVALYRLGSSLGKLLGVAASGDTVYSLHQNKGLAQTVLSSAIDQIQFDRKLAGIANPLVGPMVWNASVFVADNENLYRYKSTNLSKDAFALPENFEPQDMALCPDGDLANVALVGKNAELALYKAEEGRIQKLPSPKIRAKNLFDIKKQSFRIACSDFDRDGKSEMFILGSRGYAAMVRADDSASVVFAPRSFKRGNDGVVDFYDETSPIAIGDVNGDGYPEAVFLGNNLVYAVDRSGVVISGFPIRITKNTPETSFLSDPLIVDVTGDSLPEILVGTNGGVLHAFNSNGKSVTDGFPISAGNFEYGETVHPMAFFVAKTIDSVSGPQLYAFQRRFVTGYNLAKSSALAETDAKAWSVPGSGNGRTNYFDASKLPEPAEVKAVAKIEEFFVYPNPVRGGIANARFSLGMSAKSVTIEFYDISGRLVFSKKLGKANQGNNQIDQMDISHLGSDVYSVRLKVNFDSGKKKEKFYRVGVVR</sequence>
<protein>
    <submittedName>
        <fullName evidence="2">M6 family metalloprotease domain-containing protein/Por secretion system C-terminal sorting domain-containing protein</fullName>
    </submittedName>
</protein>
<evidence type="ECO:0000313" key="3">
    <source>
        <dbReference type="Proteomes" id="UP000184275"/>
    </source>
</evidence>
<dbReference type="PANTHER" id="PTHR41775">
    <property type="entry name" value="SECRETED PROTEIN-RELATED"/>
    <property type="match status" value="1"/>
</dbReference>
<dbReference type="GO" id="GO:0006508">
    <property type="term" value="P:proteolysis"/>
    <property type="evidence" value="ECO:0007669"/>
    <property type="project" value="UniProtKB-KW"/>
</dbReference>
<organism evidence="2 3">
    <name type="scientific">Fibrobacter intestinalis</name>
    <dbReference type="NCBI Taxonomy" id="28122"/>
    <lineage>
        <taxon>Bacteria</taxon>
        <taxon>Pseudomonadati</taxon>
        <taxon>Fibrobacterota</taxon>
        <taxon>Fibrobacteria</taxon>
        <taxon>Fibrobacterales</taxon>
        <taxon>Fibrobacteraceae</taxon>
        <taxon>Fibrobacter</taxon>
    </lineage>
</organism>
<keyword evidence="2" id="KW-0482">Metalloprotease</keyword>
<dbReference type="PANTHER" id="PTHR41775:SF1">
    <property type="entry name" value="PEPTIDASE M6-LIKE DOMAIN-CONTAINING PROTEIN"/>
    <property type="match status" value="1"/>
</dbReference>
<evidence type="ECO:0000313" key="2">
    <source>
        <dbReference type="EMBL" id="SHK67388.1"/>
    </source>
</evidence>
<reference evidence="3" key="1">
    <citation type="submission" date="2016-11" db="EMBL/GenBank/DDBJ databases">
        <authorList>
            <person name="Varghese N."/>
            <person name="Submissions S."/>
        </authorList>
    </citation>
    <scope>NUCLEOTIDE SEQUENCE [LARGE SCALE GENOMIC DNA]</scope>
    <source>
        <strain evidence="3">UWOS</strain>
    </source>
</reference>
<proteinExistence type="predicted"/>
<keyword evidence="2" id="KW-0378">Hydrolase</keyword>
<dbReference type="Proteomes" id="UP000184275">
    <property type="component" value="Unassembled WGS sequence"/>
</dbReference>
<dbReference type="InterPro" id="IPR026444">
    <property type="entry name" value="Secre_tail"/>
</dbReference>
<gene>
    <name evidence="2" type="ORF">SAMN05720469_11367</name>
</gene>